<sequence>MLTQFCKARTLYHICATVSKFLAAVPEVLAMLPNVVKLELYSLKIDGTLRMALAHQLPLLQEIRVIRCTLPGIARMAELVCFFPHLKKFKVGDVFVMPPEPGHTFPEVISRPSLEVIRFPSRLFLVDDSISNFLDWLVKESLHTHIRTLDIVLFRHKEAEIVRNLLRGVGPSLQDLSFSLDPENRGESKCALLSILTF</sequence>
<accession>M2RH83</accession>
<organism evidence="1 2">
    <name type="scientific">Ceriporiopsis subvermispora (strain B)</name>
    <name type="common">White-rot fungus</name>
    <name type="synonym">Gelatoporia subvermispora</name>
    <dbReference type="NCBI Taxonomy" id="914234"/>
    <lineage>
        <taxon>Eukaryota</taxon>
        <taxon>Fungi</taxon>
        <taxon>Dikarya</taxon>
        <taxon>Basidiomycota</taxon>
        <taxon>Agaricomycotina</taxon>
        <taxon>Agaricomycetes</taxon>
        <taxon>Polyporales</taxon>
        <taxon>Gelatoporiaceae</taxon>
        <taxon>Gelatoporia</taxon>
    </lineage>
</organism>
<evidence type="ECO:0000313" key="1">
    <source>
        <dbReference type="EMBL" id="EMD37852.1"/>
    </source>
</evidence>
<protein>
    <recommendedName>
        <fullName evidence="3">F-box domain-containing protein</fullName>
    </recommendedName>
</protein>
<evidence type="ECO:0008006" key="3">
    <source>
        <dbReference type="Google" id="ProtNLM"/>
    </source>
</evidence>
<dbReference type="HOGENOM" id="CLU_1377972_0_0_1"/>
<keyword evidence="2" id="KW-1185">Reference proteome</keyword>
<dbReference type="OrthoDB" id="2835132at2759"/>
<dbReference type="EMBL" id="KB445796">
    <property type="protein sequence ID" value="EMD37852.1"/>
    <property type="molecule type" value="Genomic_DNA"/>
</dbReference>
<name>M2RH83_CERS8</name>
<dbReference type="AlphaFoldDB" id="M2RH83"/>
<reference evidence="1 2" key="1">
    <citation type="journal article" date="2012" name="Proc. Natl. Acad. Sci. U.S.A.">
        <title>Comparative genomics of Ceriporiopsis subvermispora and Phanerochaete chrysosporium provide insight into selective ligninolysis.</title>
        <authorList>
            <person name="Fernandez-Fueyo E."/>
            <person name="Ruiz-Duenas F.J."/>
            <person name="Ferreira P."/>
            <person name="Floudas D."/>
            <person name="Hibbett D.S."/>
            <person name="Canessa P."/>
            <person name="Larrondo L.F."/>
            <person name="James T.Y."/>
            <person name="Seelenfreund D."/>
            <person name="Lobos S."/>
            <person name="Polanco R."/>
            <person name="Tello M."/>
            <person name="Honda Y."/>
            <person name="Watanabe T."/>
            <person name="Watanabe T."/>
            <person name="Ryu J.S."/>
            <person name="Kubicek C.P."/>
            <person name="Schmoll M."/>
            <person name="Gaskell J."/>
            <person name="Hammel K.E."/>
            <person name="St John F.J."/>
            <person name="Vanden Wymelenberg A."/>
            <person name="Sabat G."/>
            <person name="Splinter BonDurant S."/>
            <person name="Syed K."/>
            <person name="Yadav J.S."/>
            <person name="Doddapaneni H."/>
            <person name="Subramanian V."/>
            <person name="Lavin J.L."/>
            <person name="Oguiza J.A."/>
            <person name="Perez G."/>
            <person name="Pisabarro A.G."/>
            <person name="Ramirez L."/>
            <person name="Santoyo F."/>
            <person name="Master E."/>
            <person name="Coutinho P.M."/>
            <person name="Henrissat B."/>
            <person name="Lombard V."/>
            <person name="Magnuson J.K."/>
            <person name="Kuees U."/>
            <person name="Hori C."/>
            <person name="Igarashi K."/>
            <person name="Samejima M."/>
            <person name="Held B.W."/>
            <person name="Barry K.W."/>
            <person name="LaButti K.M."/>
            <person name="Lapidus A."/>
            <person name="Lindquist E.A."/>
            <person name="Lucas S.M."/>
            <person name="Riley R."/>
            <person name="Salamov A.A."/>
            <person name="Hoffmeister D."/>
            <person name="Schwenk D."/>
            <person name="Hadar Y."/>
            <person name="Yarden O."/>
            <person name="de Vries R.P."/>
            <person name="Wiebenga A."/>
            <person name="Stenlid J."/>
            <person name="Eastwood D."/>
            <person name="Grigoriev I.V."/>
            <person name="Berka R.M."/>
            <person name="Blanchette R.A."/>
            <person name="Kersten P."/>
            <person name="Martinez A.T."/>
            <person name="Vicuna R."/>
            <person name="Cullen D."/>
        </authorList>
    </citation>
    <scope>NUCLEOTIDE SEQUENCE [LARGE SCALE GENOMIC DNA]</scope>
    <source>
        <strain evidence="1 2">B</strain>
    </source>
</reference>
<gene>
    <name evidence="1" type="ORF">CERSUDRAFT_114496</name>
</gene>
<proteinExistence type="predicted"/>
<evidence type="ECO:0000313" key="2">
    <source>
        <dbReference type="Proteomes" id="UP000016930"/>
    </source>
</evidence>
<dbReference type="Proteomes" id="UP000016930">
    <property type="component" value="Unassembled WGS sequence"/>
</dbReference>
<dbReference type="SUPFAM" id="SSF52047">
    <property type="entry name" value="RNI-like"/>
    <property type="match status" value="1"/>
</dbReference>